<dbReference type="InterPro" id="IPR029063">
    <property type="entry name" value="SAM-dependent_MTases_sf"/>
</dbReference>
<protein>
    <recommendedName>
        <fullName evidence="2">site-specific DNA-methyltransferase (adenine-specific)</fullName>
        <ecNumber evidence="2">2.1.1.72</ecNumber>
    </recommendedName>
</protein>
<evidence type="ECO:0000256" key="5">
    <source>
        <dbReference type="ARBA" id="ARBA00022691"/>
    </source>
</evidence>
<comment type="catalytic activity">
    <reaction evidence="6">
        <text>a 2'-deoxyadenosine in DNA + S-adenosyl-L-methionine = an N(6)-methyl-2'-deoxyadenosine in DNA + S-adenosyl-L-homocysteine + H(+)</text>
        <dbReference type="Rhea" id="RHEA:15197"/>
        <dbReference type="Rhea" id="RHEA-COMP:12418"/>
        <dbReference type="Rhea" id="RHEA-COMP:12419"/>
        <dbReference type="ChEBI" id="CHEBI:15378"/>
        <dbReference type="ChEBI" id="CHEBI:57856"/>
        <dbReference type="ChEBI" id="CHEBI:59789"/>
        <dbReference type="ChEBI" id="CHEBI:90615"/>
        <dbReference type="ChEBI" id="CHEBI:90616"/>
        <dbReference type="EC" id="2.1.1.72"/>
    </reaction>
</comment>
<dbReference type="GO" id="GO:0032259">
    <property type="term" value="P:methylation"/>
    <property type="evidence" value="ECO:0007669"/>
    <property type="project" value="UniProtKB-KW"/>
</dbReference>
<evidence type="ECO:0000256" key="6">
    <source>
        <dbReference type="ARBA" id="ARBA00047942"/>
    </source>
</evidence>
<sequence length="590" mass="66352">MPTLDWIGKAAVVNHHRKVGYHLLRCDRELSAGDVDAGNLLVQGDNLLALKALLPYYAGRVKCIYIDPPYNTGNEGWVYNDNVNSPEIRQWIEATVGKEGEDLSRHDKWLCMMYPRLALLRDFLTEDGVIFISIDDFEAHRLRLIVEEVFGAQNFIAQLVWDKTRKNDAKLFSVGHEYVLAFARSLATLKERKTVWREQKPGAREIFDFWKSAKARHGNDFQAIQSELRAWYRELPRNHPSKKLSRYKWVDQYGPWRDRDISWPGGGGPRYDVPHPVTLLPCKVPEAGWRFATTEEMQRQVRVGLVEFREDHTEPPFRKAHLLPTPEELATGNEEAEEEVENGSEEEEAGLLVMPSLIQKQAQVSVKLLRRIFEGRKVFPNPKDHEVLARLIRYVTGPNDIILDSFGGSGTTAHAVLQINRDTEGSERRFILVEMLPEVAVEITAERIRRVVAGVPGVPGLGGGFRFCKLGAGLFDDSGNIAGEVKFPDLAAHVFFTETGLPIPKRAKADSPLLGVHHGKAVYLLFNGVLGDKRPAGGNVLTHSVAQDLPVHPAGKGPRVVYGEACRLGPKSLEQYGITFRQVPFELKVD</sequence>
<dbReference type="PROSITE" id="PS00092">
    <property type="entry name" value="N6_MTASE"/>
    <property type="match status" value="1"/>
</dbReference>
<dbReference type="AlphaFoldDB" id="D2R1H2"/>
<accession>D2R1H2</accession>
<keyword evidence="4 8" id="KW-0808">Transferase</keyword>
<comment type="similarity">
    <text evidence="1">Belongs to the N(4)/N(6)-methyltransferase family.</text>
</comment>
<evidence type="ECO:0000259" key="7">
    <source>
        <dbReference type="Pfam" id="PF01555"/>
    </source>
</evidence>
<dbReference type="InterPro" id="IPR002295">
    <property type="entry name" value="N4/N6-MTase_EcoPI_Mod-like"/>
</dbReference>
<dbReference type="KEGG" id="psl:Psta_0262"/>
<evidence type="ECO:0000256" key="3">
    <source>
        <dbReference type="ARBA" id="ARBA00022603"/>
    </source>
</evidence>
<reference evidence="8 9" key="1">
    <citation type="journal article" date="2009" name="Stand. Genomic Sci.">
        <title>Complete genome sequence of Pirellula staleyi type strain (ATCC 27377).</title>
        <authorList>
            <person name="Clum A."/>
            <person name="Tindall B.J."/>
            <person name="Sikorski J."/>
            <person name="Ivanova N."/>
            <person name="Mavrommatis K."/>
            <person name="Lucas S."/>
            <person name="Glavina del Rio T."/>
            <person name="Nolan M."/>
            <person name="Chen F."/>
            <person name="Tice H."/>
            <person name="Pitluck S."/>
            <person name="Cheng J.F."/>
            <person name="Chertkov O."/>
            <person name="Brettin T."/>
            <person name="Han C."/>
            <person name="Detter J.C."/>
            <person name="Kuske C."/>
            <person name="Bruce D."/>
            <person name="Goodwin L."/>
            <person name="Ovchinikova G."/>
            <person name="Pati A."/>
            <person name="Mikhailova N."/>
            <person name="Chen A."/>
            <person name="Palaniappan K."/>
            <person name="Land M."/>
            <person name="Hauser L."/>
            <person name="Chang Y.J."/>
            <person name="Jeffries C.D."/>
            <person name="Chain P."/>
            <person name="Rohde M."/>
            <person name="Goker M."/>
            <person name="Bristow J."/>
            <person name="Eisen J.A."/>
            <person name="Markowitz V."/>
            <person name="Hugenholtz P."/>
            <person name="Kyrpides N.C."/>
            <person name="Klenk H.P."/>
            <person name="Lapidus A."/>
        </authorList>
    </citation>
    <scope>NUCLEOTIDE SEQUENCE [LARGE SCALE GENOMIC DNA]</scope>
    <source>
        <strain evidence="9">ATCC 27377 / DSM 6068 / ICPB 4128</strain>
    </source>
</reference>
<feature type="domain" description="DNA methylase N-4/N-6" evidence="7">
    <location>
        <begin position="61"/>
        <end position="438"/>
    </location>
</feature>
<dbReference type="PRINTS" id="PR00506">
    <property type="entry name" value="D21N6MTFRASE"/>
</dbReference>
<dbReference type="InterPro" id="IPR002052">
    <property type="entry name" value="DNA_methylase_N6_adenine_CS"/>
</dbReference>
<evidence type="ECO:0000313" key="8">
    <source>
        <dbReference type="EMBL" id="ADB14957.1"/>
    </source>
</evidence>
<dbReference type="Gene3D" id="3.40.50.150">
    <property type="entry name" value="Vaccinia Virus protein VP39"/>
    <property type="match status" value="1"/>
</dbReference>
<dbReference type="EC" id="2.1.1.72" evidence="2"/>
<dbReference type="eggNOG" id="COG2189">
    <property type="taxonomic scope" value="Bacteria"/>
</dbReference>
<keyword evidence="3 8" id="KW-0489">Methyltransferase</keyword>
<dbReference type="Pfam" id="PF01555">
    <property type="entry name" value="N6_N4_Mtase"/>
    <property type="match status" value="1"/>
</dbReference>
<evidence type="ECO:0000256" key="2">
    <source>
        <dbReference type="ARBA" id="ARBA00011900"/>
    </source>
</evidence>
<evidence type="ECO:0000256" key="4">
    <source>
        <dbReference type="ARBA" id="ARBA00022679"/>
    </source>
</evidence>
<organism evidence="8 9">
    <name type="scientific">Pirellula staleyi (strain ATCC 27377 / DSM 6068 / ICPB 4128)</name>
    <name type="common">Pirella staleyi</name>
    <dbReference type="NCBI Taxonomy" id="530564"/>
    <lineage>
        <taxon>Bacteria</taxon>
        <taxon>Pseudomonadati</taxon>
        <taxon>Planctomycetota</taxon>
        <taxon>Planctomycetia</taxon>
        <taxon>Pirellulales</taxon>
        <taxon>Pirellulaceae</taxon>
        <taxon>Pirellula</taxon>
    </lineage>
</organism>
<dbReference type="Proteomes" id="UP000001887">
    <property type="component" value="Chromosome"/>
</dbReference>
<dbReference type="GO" id="GO:0009007">
    <property type="term" value="F:site-specific DNA-methyltransferase (adenine-specific) activity"/>
    <property type="evidence" value="ECO:0007669"/>
    <property type="project" value="UniProtKB-EC"/>
</dbReference>
<dbReference type="GO" id="GO:0003677">
    <property type="term" value="F:DNA binding"/>
    <property type="evidence" value="ECO:0007669"/>
    <property type="project" value="InterPro"/>
</dbReference>
<keyword evidence="5" id="KW-0949">S-adenosyl-L-methionine</keyword>
<dbReference type="STRING" id="530564.Psta_0262"/>
<evidence type="ECO:0000256" key="1">
    <source>
        <dbReference type="ARBA" id="ARBA00006594"/>
    </source>
</evidence>
<proteinExistence type="inferred from homology"/>
<name>D2R1H2_PIRSD</name>
<dbReference type="OrthoDB" id="9800801at2"/>
<evidence type="ECO:0000313" key="9">
    <source>
        <dbReference type="Proteomes" id="UP000001887"/>
    </source>
</evidence>
<keyword evidence="9" id="KW-1185">Reference proteome</keyword>
<dbReference type="InterPro" id="IPR002941">
    <property type="entry name" value="DNA_methylase_N4/N6"/>
</dbReference>
<dbReference type="EMBL" id="CP001848">
    <property type="protein sequence ID" value="ADB14957.1"/>
    <property type="molecule type" value="Genomic_DNA"/>
</dbReference>
<dbReference type="GO" id="GO:0008170">
    <property type="term" value="F:N-methyltransferase activity"/>
    <property type="evidence" value="ECO:0007669"/>
    <property type="project" value="InterPro"/>
</dbReference>
<dbReference type="HOGENOM" id="CLU_020164_1_1_0"/>
<dbReference type="SUPFAM" id="SSF53335">
    <property type="entry name" value="S-adenosyl-L-methionine-dependent methyltransferases"/>
    <property type="match status" value="1"/>
</dbReference>
<dbReference type="REBASE" id="23307">
    <property type="entry name" value="M.PstDORF262P"/>
</dbReference>
<gene>
    <name evidence="8" type="ordered locus">Psta_0262</name>
</gene>